<dbReference type="AlphaFoldDB" id="A0A4Q7AH00"/>
<comment type="caution">
    <text evidence="3">The sequence shown here is derived from an EMBL/GenBank/DDBJ whole genome shotgun (WGS) entry which is preliminary data.</text>
</comment>
<evidence type="ECO:0000313" key="4">
    <source>
        <dbReference type="Proteomes" id="UP000293863"/>
    </source>
</evidence>
<dbReference type="CDD" id="cd20707">
    <property type="entry name" value="MIX_III"/>
    <property type="match status" value="1"/>
</dbReference>
<feature type="domain" description="Toxin VasX N-terminal region" evidence="2">
    <location>
        <begin position="47"/>
        <end position="166"/>
    </location>
</feature>
<dbReference type="Proteomes" id="UP000293863">
    <property type="component" value="Unassembled WGS sequence"/>
</dbReference>
<evidence type="ECO:0000313" key="3">
    <source>
        <dbReference type="EMBL" id="RZG43926.1"/>
    </source>
</evidence>
<keyword evidence="4" id="KW-1185">Reference proteome</keyword>
<sequence>MSNLDMESCSLCEKKSGFYFIPARVSAIYGDGMLGANFENCLSFTKEYNYNYSVDYLRKGYVYILDYESKDEKIQIYNVDENGFLKKEKMGLTYYELNKNKCVNSCLKGGEKLGNALLLSVDDIDNERDIFVFFSVCKLNEYVLNKIFKNNEKNKSALFTKVRVGQINYLDASRDNFTKAFKQNSADKVFYNKTDNRYDSIISALSDKGNLNNKEIDKLSIIPIFDIIAVLNDFTKLIDDVNVGLKNKYERQLFLKSSINTFNKIIVKSYESNIYENIRKEVVLQAKENSTNKINTTTTIGTPKILYDQKKLDKNINDLYKDRILKYDSNKIYNESKKYWFENYEKKFNVNEFNASNDFVVSQFNLYDSTVVDYLLNMYVGMYECYELFEYFESHLEVPDYSSEKVFVLSEYLFCINSMLNYQIFFEKILNDFKNSDLITTSVIFKALTLCNKSLEEKVLVSSEYTNSFNLPQEVKKIIKGSTNISKTINILYCTLMSKLSSIVTTFMDGLKLKNNLGHGRTLIQAITGLKFKIIKVPANSEETLQDLILCFFKLNGKSLNFNFTTGFDFSKSAANTELYNKLSSFKFENKGNDSPFTSYTIDIVVTESQKFTALKNVTNSFKDGELNDMVFDQGDVKEWIDELYGFISNVPGYESYDIETGIGITQNGFSLYQALSQLIEYNYTTSDSIMDLIHEIFDSALQLVSSSSELLASYITKVAPYMESKFLYVAKFSVSLLECVNIFYYMTKSSLAGSEGKTGLMLLYLAKAGISTIALIILMGGRLASLITGVYGLIIFIVGLIIDKLIYLESNNTIQNWLGSCKYGFSKYKFTKEIELEKFNEAFSDLTQTMDQIKWDIYKAS</sequence>
<organism evidence="3 4">
    <name type="scientific">Acinetobacter wuhouensis</name>
    <dbReference type="NCBI Taxonomy" id="1879050"/>
    <lineage>
        <taxon>Bacteria</taxon>
        <taxon>Pseudomonadati</taxon>
        <taxon>Pseudomonadota</taxon>
        <taxon>Gammaproteobacteria</taxon>
        <taxon>Moraxellales</taxon>
        <taxon>Moraxellaceae</taxon>
        <taxon>Acinetobacter</taxon>
    </lineage>
</organism>
<feature type="transmembrane region" description="Helical" evidence="1">
    <location>
        <begin position="759"/>
        <end position="778"/>
    </location>
</feature>
<evidence type="ECO:0000256" key="1">
    <source>
        <dbReference type="SAM" id="Phobius"/>
    </source>
</evidence>
<dbReference type="InterPro" id="IPR046864">
    <property type="entry name" value="VasX_N"/>
</dbReference>
<protein>
    <recommendedName>
        <fullName evidence="2">Toxin VasX N-terminal region domain-containing protein</fullName>
    </recommendedName>
</protein>
<feature type="transmembrane region" description="Helical" evidence="1">
    <location>
        <begin position="784"/>
        <end position="803"/>
    </location>
</feature>
<keyword evidence="1" id="KW-1133">Transmembrane helix</keyword>
<feature type="transmembrane region" description="Helical" evidence="1">
    <location>
        <begin position="727"/>
        <end position="747"/>
    </location>
</feature>
<dbReference type="RefSeq" id="WP_130132373.1">
    <property type="nucleotide sequence ID" value="NZ_SGSQ01000028.1"/>
</dbReference>
<gene>
    <name evidence="3" type="ORF">EXU28_16205</name>
</gene>
<keyword evidence="1" id="KW-0472">Membrane</keyword>
<keyword evidence="1" id="KW-0812">Transmembrane</keyword>
<evidence type="ECO:0000259" key="2">
    <source>
        <dbReference type="Pfam" id="PF20249"/>
    </source>
</evidence>
<dbReference type="EMBL" id="SGSQ01000028">
    <property type="protein sequence ID" value="RZG43926.1"/>
    <property type="molecule type" value="Genomic_DNA"/>
</dbReference>
<dbReference type="Pfam" id="PF20249">
    <property type="entry name" value="VasX_N"/>
    <property type="match status" value="1"/>
</dbReference>
<reference evidence="3 4" key="1">
    <citation type="submission" date="2019-02" db="EMBL/GenBank/DDBJ databases">
        <title>The Batch Genome Submission of Acinetobacter spp. strains.</title>
        <authorList>
            <person name="Qin J."/>
            <person name="Hu Y."/>
            <person name="Ye H."/>
            <person name="Wei L."/>
            <person name="Feng Y."/>
            <person name="Zong Z."/>
        </authorList>
    </citation>
    <scope>NUCLEOTIDE SEQUENCE [LARGE SCALE GENOMIC DNA]</scope>
    <source>
        <strain evidence="3 4">WCHAW060049</strain>
    </source>
</reference>
<proteinExistence type="predicted"/>
<accession>A0A4Q7AH00</accession>
<name>A0A4Q7AH00_9GAMM</name>